<feature type="compositionally biased region" description="Basic and acidic residues" evidence="1">
    <location>
        <begin position="137"/>
        <end position="154"/>
    </location>
</feature>
<reference evidence="2" key="1">
    <citation type="submission" date="2020-12" db="EMBL/GenBank/DDBJ databases">
        <authorList>
            <person name="Iha C."/>
        </authorList>
    </citation>
    <scope>NUCLEOTIDE SEQUENCE</scope>
</reference>
<dbReference type="EMBL" id="CAJHUC010001309">
    <property type="protein sequence ID" value="CAD7700620.1"/>
    <property type="molecule type" value="Genomic_DNA"/>
</dbReference>
<feature type="compositionally biased region" description="Basic and acidic residues" evidence="1">
    <location>
        <begin position="83"/>
        <end position="97"/>
    </location>
</feature>
<organism evidence="2 3">
    <name type="scientific">Ostreobium quekettii</name>
    <dbReference type="NCBI Taxonomy" id="121088"/>
    <lineage>
        <taxon>Eukaryota</taxon>
        <taxon>Viridiplantae</taxon>
        <taxon>Chlorophyta</taxon>
        <taxon>core chlorophytes</taxon>
        <taxon>Ulvophyceae</taxon>
        <taxon>TCBD clade</taxon>
        <taxon>Bryopsidales</taxon>
        <taxon>Ostreobineae</taxon>
        <taxon>Ostreobiaceae</taxon>
        <taxon>Ostreobium</taxon>
    </lineage>
</organism>
<evidence type="ECO:0000256" key="1">
    <source>
        <dbReference type="SAM" id="MobiDB-lite"/>
    </source>
</evidence>
<feature type="non-terminal residue" evidence="2">
    <location>
        <position position="1"/>
    </location>
</feature>
<feature type="region of interest" description="Disordered" evidence="1">
    <location>
        <begin position="710"/>
        <end position="861"/>
    </location>
</feature>
<feature type="compositionally biased region" description="Basic and acidic residues" evidence="1">
    <location>
        <begin position="484"/>
        <end position="493"/>
    </location>
</feature>
<feature type="compositionally biased region" description="Basic and acidic residues" evidence="1">
    <location>
        <begin position="725"/>
        <end position="756"/>
    </location>
</feature>
<feature type="compositionally biased region" description="Basic and acidic residues" evidence="1">
    <location>
        <begin position="834"/>
        <end position="846"/>
    </location>
</feature>
<feature type="compositionally biased region" description="Basic and acidic residues" evidence="1">
    <location>
        <begin position="354"/>
        <end position="368"/>
    </location>
</feature>
<feature type="compositionally biased region" description="Basic and acidic residues" evidence="1">
    <location>
        <begin position="1076"/>
        <end position="1085"/>
    </location>
</feature>
<feature type="compositionally biased region" description="Basic residues" evidence="1">
    <location>
        <begin position="1363"/>
        <end position="1375"/>
    </location>
</feature>
<feature type="region of interest" description="Disordered" evidence="1">
    <location>
        <begin position="630"/>
        <end position="659"/>
    </location>
</feature>
<feature type="region of interest" description="Disordered" evidence="1">
    <location>
        <begin position="1485"/>
        <end position="1537"/>
    </location>
</feature>
<feature type="region of interest" description="Disordered" evidence="1">
    <location>
        <begin position="1328"/>
        <end position="1451"/>
    </location>
</feature>
<dbReference type="Proteomes" id="UP000708148">
    <property type="component" value="Unassembled WGS sequence"/>
</dbReference>
<feature type="compositionally biased region" description="Low complexity" evidence="1">
    <location>
        <begin position="1376"/>
        <end position="1396"/>
    </location>
</feature>
<feature type="compositionally biased region" description="Basic and acidic residues" evidence="1">
    <location>
        <begin position="1149"/>
        <end position="1160"/>
    </location>
</feature>
<feature type="compositionally biased region" description="Basic and acidic residues" evidence="1">
    <location>
        <begin position="766"/>
        <end position="776"/>
    </location>
</feature>
<feature type="region of interest" description="Disordered" evidence="1">
    <location>
        <begin position="331"/>
        <end position="393"/>
    </location>
</feature>
<feature type="compositionally biased region" description="Basic and acidic residues" evidence="1">
    <location>
        <begin position="166"/>
        <end position="190"/>
    </location>
</feature>
<feature type="region of interest" description="Disordered" evidence="1">
    <location>
        <begin position="432"/>
        <end position="544"/>
    </location>
</feature>
<accession>A0A8S1J497</accession>
<feature type="region of interest" description="Disordered" evidence="1">
    <location>
        <begin position="1149"/>
        <end position="1186"/>
    </location>
</feature>
<keyword evidence="3" id="KW-1185">Reference proteome</keyword>
<protein>
    <submittedName>
        <fullName evidence="2">Uncharacterized protein</fullName>
    </submittedName>
</protein>
<feature type="compositionally biased region" description="Basic and acidic residues" evidence="1">
    <location>
        <begin position="33"/>
        <end position="45"/>
    </location>
</feature>
<sequence length="1537" mass="156984">AAALAADRATSPPTAKKPVTAKRLSSRPTTPPKDYEVHKPSRKEPFTLMGDSVPCSTDLGNLEGNHLSSKSGAGPVNRANVGSRKDEKSAVRAEKAGSAHAKPAWRAVSPMEDLKAERKKPTTALGKFAMGNKAGGAKREPMAPKSPPTKEDSVKSPTSSSSSQQDAKKGHSEAKTAVVAEERKSAKESTLKPQTEASTLAEEDDAAASIAVQKPADVLENLKDKDPANEFLQELGAKSGTRSLGIPEQPVMTVPDVDEDRACDEPQPVVAVDMKSEDPAPQLAAQVVELAEKECPKPTGQDDAEIEALEKVSPAGDFNACTGTGQMATAQSGAAGMAKATMDSTVGDSFGSKVDSKDEDKPTEELLKSSDVAQNDASHKADDGAQKGNDAEMEAVDDLALAMKDAALAAEPAEAVEPAPAVDSALAAMAGASKLQPSQGQTVDGIAPSNTPEAPSKPGVPDPEEKQAATGGVHSLVASTVDKTQGDEGEAKLGEMPSVDTEEKAGSSLSSMKNAGVHEEVEAVGERNEVESRMVTEGGSAPEGVVLLPESLEMQMPLKGKEEGKGLGDFVAPEKSDAVIEVKASLVKDGAAALDVGQGTVDDTEPIASAAEKAVSTGVSVATGDDKVSDAIGSEVGHAPQVEAVPTEDTGTGVDSNKPCAEDMSCGACEEQKAPIEAEPAVAPEKGDPVADAASGTGLLDEACAVVQPPESELLVTEKQSASAGHDEKVADKTEDLKDAVRKQGSEQLDPKDGNRTTDATAHAVPEAELKLKEGDVGVSALGQLAADSSETRETAEKEVAEQETAPLADTAPAAQEPGKDSVTEQTVDILEDATSKEKGEAHASDEPVPLPTLDKPPEEGELVAKLGFSVTKEESVLSGSEHADVTALPNSIGTMKVAETKEMACNAPAETEGADGAVAEVSASGFSRPEPSLAELEATVPVEEAGSQCKDELAKGVMEAKSLAVIGVVTIVGDDGSAMKTNEVQAADLTPAIPPEVEQLVATSVKVTPSQDSGERCVDESVLTATPNVLETEGSVAKSDGLIPIDGSGSKLKVEVAELVTEVQSGDVAKVDSIPGKDESKMKISSEQVPKATEAATPEAQQLPTETDEMKPKVVIECKRPEEGAAAVAPTVYGPEPSVAKADDIMKSAEDEPCHKEEPAAQVTSPSKGELAEQLTDASTQGAAQVDAVVPTDDGKIEGDATLSAASEGQDTVAKTDDSAPVAVCVQGSDGKPSGAESCEKNEVKDITAEAALKDDTAASGGVEASAVAADKPIDCAVEDVPKDAALAGGAGEPLAAAASVESSKVTSAPVEELLDSKGDVAVEVPGELPVTGESFDSSELNDAILEETQLGAKEENAPKSKSARKKRAKKQAKKAAAAAAAAAAAEAELATAKQNVDASKEDREVQGDVDSGAVDTVSMSLKTEQPDPKAPLPASGEGTGAKDSGTSSVERTIVGDVKYAALLAEEVAGKIVDQSKDCEATLSESLSGAPASDGSKAKGSEKASSVENKGPLEVGIGKDDAAVSSGFECTNRDEE</sequence>
<comment type="caution">
    <text evidence="2">The sequence shown here is derived from an EMBL/GenBank/DDBJ whole genome shotgun (WGS) entry which is preliminary data.</text>
</comment>
<feature type="region of interest" description="Disordered" evidence="1">
    <location>
        <begin position="1"/>
        <end position="212"/>
    </location>
</feature>
<feature type="compositionally biased region" description="Basic and acidic residues" evidence="1">
    <location>
        <begin position="516"/>
        <end position="534"/>
    </location>
</feature>
<evidence type="ECO:0000313" key="2">
    <source>
        <dbReference type="EMBL" id="CAD7700620.1"/>
    </source>
</evidence>
<proteinExistence type="predicted"/>
<feature type="compositionally biased region" description="Polar residues" evidence="1">
    <location>
        <begin position="435"/>
        <end position="453"/>
    </location>
</feature>
<evidence type="ECO:0000313" key="3">
    <source>
        <dbReference type="Proteomes" id="UP000708148"/>
    </source>
</evidence>
<feature type="compositionally biased region" description="Basic and acidic residues" evidence="1">
    <location>
        <begin position="790"/>
        <end position="801"/>
    </location>
</feature>
<name>A0A8S1J497_9CHLO</name>
<gene>
    <name evidence="2" type="ORF">OSTQU699_LOCUS5979</name>
</gene>
<feature type="region of interest" description="Disordered" evidence="1">
    <location>
        <begin position="1072"/>
        <end position="1109"/>
    </location>
</feature>